<keyword evidence="2" id="KW-1185">Reference proteome</keyword>
<accession>A0A512L985</accession>
<sequence length="146" mass="16519">MGGGGMGEMMSPENMRGPMRTGMALFERHKLIHRTVTELPNGVYDVTTSTDPTTAALIQKHVVEMYERLDQNRPFPYPMSNSVPEMFANPTRYQRKFEMLPHGIAVTETSSDPEMVAVIRAHAQELNRFAKEGMPAMMRGMMQKLN</sequence>
<comment type="caution">
    <text evidence="1">The sequence shown here is derived from an EMBL/GenBank/DDBJ whole genome shotgun (WGS) entry which is preliminary data.</text>
</comment>
<organism evidence="1 2">
    <name type="scientific">Sulfuriferula plumbiphila</name>
    <dbReference type="NCBI Taxonomy" id="171865"/>
    <lineage>
        <taxon>Bacteria</taxon>
        <taxon>Pseudomonadati</taxon>
        <taxon>Pseudomonadota</taxon>
        <taxon>Betaproteobacteria</taxon>
        <taxon>Nitrosomonadales</taxon>
        <taxon>Sulfuricellaceae</taxon>
        <taxon>Sulfuriferula</taxon>
    </lineage>
</organism>
<reference evidence="1 2" key="1">
    <citation type="submission" date="2019-07" db="EMBL/GenBank/DDBJ databases">
        <title>Whole genome shotgun sequence of Thiobacillus plumbophilus NBRC 107929.</title>
        <authorList>
            <person name="Hosoyama A."/>
            <person name="Uohara A."/>
            <person name="Ohji S."/>
            <person name="Ichikawa N."/>
        </authorList>
    </citation>
    <scope>NUCLEOTIDE SEQUENCE [LARGE SCALE GENOMIC DNA]</scope>
    <source>
        <strain evidence="1 2">NBRC 107929</strain>
    </source>
</reference>
<name>A0A512L985_9PROT</name>
<dbReference type="Proteomes" id="UP000321337">
    <property type="component" value="Unassembled WGS sequence"/>
</dbReference>
<dbReference type="EMBL" id="BKAD01000021">
    <property type="protein sequence ID" value="GEP31022.1"/>
    <property type="molecule type" value="Genomic_DNA"/>
</dbReference>
<evidence type="ECO:0000313" key="2">
    <source>
        <dbReference type="Proteomes" id="UP000321337"/>
    </source>
</evidence>
<dbReference type="AlphaFoldDB" id="A0A512L985"/>
<gene>
    <name evidence="1" type="ORF">TPL01_21600</name>
</gene>
<proteinExistence type="predicted"/>
<evidence type="ECO:0000313" key="1">
    <source>
        <dbReference type="EMBL" id="GEP31022.1"/>
    </source>
</evidence>
<protein>
    <submittedName>
        <fullName evidence="1">Uncharacterized protein</fullName>
    </submittedName>
</protein>